<dbReference type="RefSeq" id="WP_094995256.1">
    <property type="nucleotide sequence ID" value="NZ_NQKI01000055.1"/>
</dbReference>
<dbReference type="InterPro" id="IPR000055">
    <property type="entry name" value="Restrct_endonuc_typeI_TRD"/>
</dbReference>
<dbReference type="Proteomes" id="UP000215788">
    <property type="component" value="Unassembled WGS sequence"/>
</dbReference>
<evidence type="ECO:0000256" key="1">
    <source>
        <dbReference type="ARBA" id="ARBA00010923"/>
    </source>
</evidence>
<gene>
    <name evidence="5" type="ORF">CJF39_21650</name>
</gene>
<evidence type="ECO:0000313" key="5">
    <source>
        <dbReference type="EMBL" id="OZY57398.1"/>
    </source>
</evidence>
<accession>A0A266N4H3</accession>
<keyword evidence="2" id="KW-0680">Restriction system</keyword>
<dbReference type="OrthoDB" id="9798929at2"/>
<dbReference type="EMBL" id="NQKI01000055">
    <property type="protein sequence ID" value="OZY57398.1"/>
    <property type="molecule type" value="Genomic_DNA"/>
</dbReference>
<dbReference type="CDD" id="cd17249">
    <property type="entry name" value="RMtype1_S_EcoR124I-TRD2-CR2_like"/>
    <property type="match status" value="1"/>
</dbReference>
<dbReference type="Pfam" id="PF01420">
    <property type="entry name" value="Methylase_S"/>
    <property type="match status" value="2"/>
</dbReference>
<dbReference type="GO" id="GO:0004519">
    <property type="term" value="F:endonuclease activity"/>
    <property type="evidence" value="ECO:0007669"/>
    <property type="project" value="UniProtKB-KW"/>
</dbReference>
<proteinExistence type="inferred from homology"/>
<keyword evidence="5" id="KW-0378">Hydrolase</keyword>
<reference evidence="5 6" key="1">
    <citation type="submission" date="2017-08" db="EMBL/GenBank/DDBJ databases">
        <title>Genomic and metabolic characterisation of spoilage-associated Pseudomonas species.</title>
        <authorList>
            <person name="Stanborough T."/>
            <person name="Fegan N."/>
            <person name="Powell S.M."/>
            <person name="Singh T."/>
            <person name="Tamplin M.L."/>
            <person name="Chandry P.S."/>
        </authorList>
    </citation>
    <scope>NUCLEOTIDE SEQUENCE [LARGE SCALE GENOMIC DNA]</scope>
    <source>
        <strain evidence="5 6">L1802</strain>
    </source>
</reference>
<dbReference type="InterPro" id="IPR052021">
    <property type="entry name" value="Type-I_RS_S_subunit"/>
</dbReference>
<dbReference type="GO" id="GO:0003677">
    <property type="term" value="F:DNA binding"/>
    <property type="evidence" value="ECO:0007669"/>
    <property type="project" value="UniProtKB-KW"/>
</dbReference>
<dbReference type="PANTHER" id="PTHR30408:SF12">
    <property type="entry name" value="TYPE I RESTRICTION ENZYME MJAVIII SPECIFICITY SUBUNIT"/>
    <property type="match status" value="1"/>
</dbReference>
<evidence type="ECO:0000259" key="4">
    <source>
        <dbReference type="Pfam" id="PF01420"/>
    </source>
</evidence>
<dbReference type="CDD" id="cd17283">
    <property type="entry name" value="RMtype1_S_Hpy180ORF7835P_TRD2-CR2_like"/>
    <property type="match status" value="1"/>
</dbReference>
<sequence>MVEKYKAYPEYKNSGTRWMGDVPKDWSLIPLKYLCQFSGGGTPSKDSPEYWNGNIPWVSPKDMKTSRITSTIDNVTERAINESSTNLVDEGALLVVVRSGILQHSIPVAINDVPVTLNQDMKAIRFNARLNAQYAMYVTIGSQAALLLEWRKQGATVESIEQEYLANTVFPVPPVNEQDKITKFLDVETAKIDTLIEKQQQLIHLLKEKRQAVISHAVTKGLNPNAKMRDSGVEWLGEVPEHWKVSKFGYVSMVVRGGSPRPAGDPELFNGDYSPWVTVAEITKDGEVYLTETETFLTKKGSEQCRVFSSGTLLISNSGATLGVPKILSINANANDGVVGFENLKLDHEFSYFYLSTLTDDLRERIKQGSGQPNLNTDIVKNIAVPIPPKSEISEIVTLIRNTREQYANLTTRATAAIELLQERRTALISAAVTGKIDIRNWVAPKESQTNKEVAA</sequence>
<dbReference type="PANTHER" id="PTHR30408">
    <property type="entry name" value="TYPE-1 RESTRICTION ENZYME ECOKI SPECIFICITY PROTEIN"/>
    <property type="match status" value="1"/>
</dbReference>
<comment type="caution">
    <text evidence="5">The sequence shown here is derived from an EMBL/GenBank/DDBJ whole genome shotgun (WGS) entry which is preliminary data.</text>
</comment>
<dbReference type="Gene3D" id="1.10.287.1120">
    <property type="entry name" value="Bipartite methylase S protein"/>
    <property type="match status" value="1"/>
</dbReference>
<keyword evidence="5" id="KW-0255">Endonuclease</keyword>
<dbReference type="AlphaFoldDB" id="A0A266N4H3"/>
<organism evidence="5 6">
    <name type="scientific">Pseudomonas lundensis</name>
    <dbReference type="NCBI Taxonomy" id="86185"/>
    <lineage>
        <taxon>Bacteria</taxon>
        <taxon>Pseudomonadati</taxon>
        <taxon>Pseudomonadota</taxon>
        <taxon>Gammaproteobacteria</taxon>
        <taxon>Pseudomonadales</taxon>
        <taxon>Pseudomonadaceae</taxon>
        <taxon>Pseudomonas</taxon>
    </lineage>
</organism>
<dbReference type="GO" id="GO:0009307">
    <property type="term" value="P:DNA restriction-modification system"/>
    <property type="evidence" value="ECO:0007669"/>
    <property type="project" value="UniProtKB-KW"/>
</dbReference>
<name>A0A266N4H3_9PSED</name>
<evidence type="ECO:0000256" key="3">
    <source>
        <dbReference type="ARBA" id="ARBA00023125"/>
    </source>
</evidence>
<comment type="similarity">
    <text evidence="1">Belongs to the type-I restriction system S methylase family.</text>
</comment>
<keyword evidence="3" id="KW-0238">DNA-binding</keyword>
<dbReference type="InterPro" id="IPR044946">
    <property type="entry name" value="Restrct_endonuc_typeI_TRD_sf"/>
</dbReference>
<dbReference type="SUPFAM" id="SSF116734">
    <property type="entry name" value="DNA methylase specificity domain"/>
    <property type="match status" value="2"/>
</dbReference>
<evidence type="ECO:0000256" key="2">
    <source>
        <dbReference type="ARBA" id="ARBA00022747"/>
    </source>
</evidence>
<protein>
    <submittedName>
        <fullName evidence="5">Restriction endonuclease</fullName>
    </submittedName>
</protein>
<evidence type="ECO:0000313" key="6">
    <source>
        <dbReference type="Proteomes" id="UP000215788"/>
    </source>
</evidence>
<dbReference type="Gene3D" id="3.90.220.20">
    <property type="entry name" value="DNA methylase specificity domains"/>
    <property type="match status" value="2"/>
</dbReference>
<feature type="domain" description="Type I restriction modification DNA specificity" evidence="4">
    <location>
        <begin position="23"/>
        <end position="201"/>
    </location>
</feature>
<keyword evidence="5" id="KW-0540">Nuclease</keyword>
<feature type="domain" description="Type I restriction modification DNA specificity" evidence="4">
    <location>
        <begin position="240"/>
        <end position="405"/>
    </location>
</feature>